<dbReference type="RefSeq" id="WP_274455626.1">
    <property type="nucleotide sequence ID" value="NZ_CP067097.1"/>
</dbReference>
<dbReference type="InterPro" id="IPR023214">
    <property type="entry name" value="HAD_sf"/>
</dbReference>
<dbReference type="EMBL" id="JAUSTP010000001">
    <property type="protein sequence ID" value="MDQ0188204.1"/>
    <property type="molecule type" value="Genomic_DNA"/>
</dbReference>
<protein>
    <submittedName>
        <fullName evidence="1">HAD superfamily hydrolase (TIGR01457 family)</fullName>
    </submittedName>
</protein>
<dbReference type="PANTHER" id="PTHR19288:SF46">
    <property type="entry name" value="HALOACID DEHALOGENASE-LIKE HYDROLASE DOMAIN-CONTAINING PROTEIN 2"/>
    <property type="match status" value="1"/>
</dbReference>
<comment type="caution">
    <text evidence="1">The sequence shown here is derived from an EMBL/GenBank/DDBJ whole genome shotgun (WGS) entry which is preliminary data.</text>
</comment>
<reference evidence="1 2" key="1">
    <citation type="submission" date="2023-07" db="EMBL/GenBank/DDBJ databases">
        <title>Genomic Encyclopedia of Type Strains, Phase IV (KMG-IV): sequencing the most valuable type-strain genomes for metagenomic binning, comparative biology and taxonomic classification.</title>
        <authorList>
            <person name="Goeker M."/>
        </authorList>
    </citation>
    <scope>NUCLEOTIDE SEQUENCE [LARGE SCALE GENOMIC DNA]</scope>
    <source>
        <strain evidence="1 2">DSM 4006</strain>
    </source>
</reference>
<keyword evidence="2" id="KW-1185">Reference proteome</keyword>
<keyword evidence="1" id="KW-0378">Hydrolase</keyword>
<dbReference type="Pfam" id="PF13242">
    <property type="entry name" value="Hydrolase_like"/>
    <property type="match status" value="1"/>
</dbReference>
<evidence type="ECO:0000313" key="2">
    <source>
        <dbReference type="Proteomes" id="UP001232973"/>
    </source>
</evidence>
<dbReference type="NCBIfam" id="TIGR01460">
    <property type="entry name" value="HAD-SF-IIA"/>
    <property type="match status" value="1"/>
</dbReference>
<dbReference type="GO" id="GO:0016787">
    <property type="term" value="F:hydrolase activity"/>
    <property type="evidence" value="ECO:0007669"/>
    <property type="project" value="UniProtKB-KW"/>
</dbReference>
<organism evidence="1 2">
    <name type="scientific">Alicyclobacillus cycloheptanicus</name>
    <dbReference type="NCBI Taxonomy" id="1457"/>
    <lineage>
        <taxon>Bacteria</taxon>
        <taxon>Bacillati</taxon>
        <taxon>Bacillota</taxon>
        <taxon>Bacilli</taxon>
        <taxon>Bacillales</taxon>
        <taxon>Alicyclobacillaceae</taxon>
        <taxon>Alicyclobacillus</taxon>
    </lineage>
</organism>
<dbReference type="Pfam" id="PF13344">
    <property type="entry name" value="Hydrolase_6"/>
    <property type="match status" value="1"/>
</dbReference>
<proteinExistence type="predicted"/>
<name>A0ABT9XD20_9BACL</name>
<dbReference type="SUPFAM" id="SSF56784">
    <property type="entry name" value="HAD-like"/>
    <property type="match status" value="1"/>
</dbReference>
<gene>
    <name evidence="1" type="ORF">J2S03_000008</name>
</gene>
<dbReference type="InterPro" id="IPR006357">
    <property type="entry name" value="HAD-SF_hydro_IIA"/>
</dbReference>
<dbReference type="Proteomes" id="UP001232973">
    <property type="component" value="Unassembled WGS sequence"/>
</dbReference>
<dbReference type="PANTHER" id="PTHR19288">
    <property type="entry name" value="4-NITROPHENYLPHOSPHATASE-RELATED"/>
    <property type="match status" value="1"/>
</dbReference>
<accession>A0ABT9XD20</accession>
<dbReference type="InterPro" id="IPR036412">
    <property type="entry name" value="HAD-like_sf"/>
</dbReference>
<dbReference type="Gene3D" id="3.40.50.1000">
    <property type="entry name" value="HAD superfamily/HAD-like"/>
    <property type="match status" value="2"/>
</dbReference>
<sequence length="267" mass="28249">MDSHPAWRVALLDLDGTLCLGTHAIPGAPAFVERLRRRGMQPVFFTNNATRTPDEVSAMLRACGIACTAEEVCTAAQAAAHVLAKQFERGACVAYIGMNGLRQALEVAGLMPIAMDDAAEAQRRVRAAVMGLDRAVTYPKLAWFCRHVERLGAYVLTNGDLRVPMEDGFVPGNGAIGKLVTATTGIEPYVAGKPNKAFVRFALQRFGASEAEAVLVGDNLATDIAAGRSAGVYTIWVGTGVTAAPAVDETGVVTPDARCDSVADLFR</sequence>
<evidence type="ECO:0000313" key="1">
    <source>
        <dbReference type="EMBL" id="MDQ0188204.1"/>
    </source>
</evidence>